<dbReference type="Gramene" id="AUR62015352-RA">
    <property type="protein sequence ID" value="AUR62015352-RA:cds"/>
    <property type="gene ID" value="AUR62015352"/>
</dbReference>
<organism evidence="3 4">
    <name type="scientific">Chenopodium quinoa</name>
    <name type="common">Quinoa</name>
    <dbReference type="NCBI Taxonomy" id="63459"/>
    <lineage>
        <taxon>Eukaryota</taxon>
        <taxon>Viridiplantae</taxon>
        <taxon>Streptophyta</taxon>
        <taxon>Embryophyta</taxon>
        <taxon>Tracheophyta</taxon>
        <taxon>Spermatophyta</taxon>
        <taxon>Magnoliopsida</taxon>
        <taxon>eudicotyledons</taxon>
        <taxon>Gunneridae</taxon>
        <taxon>Pentapetalae</taxon>
        <taxon>Caryophyllales</taxon>
        <taxon>Chenopodiaceae</taxon>
        <taxon>Chenopodioideae</taxon>
        <taxon>Atripliceae</taxon>
        <taxon>Chenopodium</taxon>
    </lineage>
</organism>
<dbReference type="EnsemblPlants" id="AUR62015352-RA">
    <property type="protein sequence ID" value="AUR62015352-RA:cds"/>
    <property type="gene ID" value="AUR62015352"/>
</dbReference>
<dbReference type="PANTHER" id="PTHR37610">
    <property type="entry name" value="CCHC-TYPE DOMAIN-CONTAINING PROTEIN"/>
    <property type="match status" value="1"/>
</dbReference>
<proteinExistence type="predicted"/>
<keyword evidence="4" id="KW-1185">Reference proteome</keyword>
<dbReference type="Pfam" id="PF22936">
    <property type="entry name" value="Pol_BBD"/>
    <property type="match status" value="1"/>
</dbReference>
<accession>A0A803LM41</accession>
<dbReference type="OMA" id="AWERANM"/>
<evidence type="ECO:0000259" key="2">
    <source>
        <dbReference type="Pfam" id="PF22936"/>
    </source>
</evidence>
<dbReference type="AlphaFoldDB" id="A0A803LM41"/>
<dbReference type="InterPro" id="IPR054722">
    <property type="entry name" value="PolX-like_BBD"/>
</dbReference>
<evidence type="ECO:0000313" key="3">
    <source>
        <dbReference type="EnsemblPlants" id="AUR62015352-RA:cds"/>
    </source>
</evidence>
<dbReference type="InterPro" id="IPR029472">
    <property type="entry name" value="Copia-like_N"/>
</dbReference>
<feature type="domain" description="Retrotransposon Copia-like N-terminal" evidence="1">
    <location>
        <begin position="22"/>
        <end position="69"/>
    </location>
</feature>
<reference evidence="3" key="2">
    <citation type="submission" date="2021-03" db="UniProtKB">
        <authorList>
            <consortium name="EnsemblPlants"/>
        </authorList>
    </citation>
    <scope>IDENTIFICATION</scope>
</reference>
<evidence type="ECO:0000313" key="4">
    <source>
        <dbReference type="Proteomes" id="UP000596660"/>
    </source>
</evidence>
<dbReference type="PANTHER" id="PTHR37610:SF6">
    <property type="entry name" value="GAG-POLYPEPTIDE OF LTR COPIA-TYPE-RELATED"/>
    <property type="match status" value="1"/>
</dbReference>
<feature type="domain" description="Retrovirus-related Pol polyprotein from transposon TNT 1-94-like beta-barrel" evidence="2">
    <location>
        <begin position="364"/>
        <end position="438"/>
    </location>
</feature>
<reference evidence="3" key="1">
    <citation type="journal article" date="2017" name="Nature">
        <title>The genome of Chenopodium quinoa.</title>
        <authorList>
            <person name="Jarvis D.E."/>
            <person name="Ho Y.S."/>
            <person name="Lightfoot D.J."/>
            <person name="Schmoeckel S.M."/>
            <person name="Li B."/>
            <person name="Borm T.J.A."/>
            <person name="Ohyanagi H."/>
            <person name="Mineta K."/>
            <person name="Michell C.T."/>
            <person name="Saber N."/>
            <person name="Kharbatia N.M."/>
            <person name="Rupper R.R."/>
            <person name="Sharp A.R."/>
            <person name="Dally N."/>
            <person name="Boughton B.A."/>
            <person name="Woo Y.H."/>
            <person name="Gao G."/>
            <person name="Schijlen E.G.W.M."/>
            <person name="Guo X."/>
            <person name="Momin A.A."/>
            <person name="Negrao S."/>
            <person name="Al-Babili S."/>
            <person name="Gehring C."/>
            <person name="Roessner U."/>
            <person name="Jung C."/>
            <person name="Murphy K."/>
            <person name="Arold S.T."/>
            <person name="Gojobori T."/>
            <person name="van der Linden C.G."/>
            <person name="van Loo E.N."/>
            <person name="Jellen E.N."/>
            <person name="Maughan P.J."/>
            <person name="Tester M."/>
        </authorList>
    </citation>
    <scope>NUCLEOTIDE SEQUENCE [LARGE SCALE GENOMIC DNA]</scope>
    <source>
        <strain evidence="3">cv. PI 614886</strain>
    </source>
</reference>
<dbReference type="Pfam" id="PF14244">
    <property type="entry name" value="Retrotran_gag_3"/>
    <property type="match status" value="1"/>
</dbReference>
<name>A0A803LM41_CHEQI</name>
<sequence length="558" mass="62400">MAASSTSPQDPTQDPTSPYFIHPNDSLKMASVPIKFDGTGFNDWKRLMMIGLSAKNKLGFIDGTIDLPNPSDSVYGAWKRCNDLVISWILSALDPMLARSVLYFTTAREIWQNLEESCGGCVCNLTQKLVKQKDSQRLIQFLMKLNDHFAMVRGNILLMQPLVEVNHAYRLLVQEERHKSVVDRMQSGNTVSHAFAAEKRNYGGNRNFEHQANRGYGFQNNQNSSFVKGGFNDRYKGKSVMNSDNRRSQFFCEHCKMVGHTIDRCFKIIDYPQDFKANTKPFNVNGKRFANLAQADEGDGSADVVTVSREQYNQFMEYADKSTTSQLEGFVARDSAPSSYNGINNGSALIAGKICLVSAFFSDWVVDSGATDHMTCDLKYFTSYKVVSPGLHSNTIPDGSKVSVSHIGTVELNGIKLNDVLFVPGFKFNLISVPKLCEDMKCEVVFSANKCFVQDHSMRMHLGDLKEGLYCVPAKVPEESGFLSKLNKVKIANVASASPFPQLRLVDSRINVSNFSHNSFCQVCPMARKHRLSFSSSSIKSTAPFHLLHIDMWGPHRI</sequence>
<evidence type="ECO:0000259" key="1">
    <source>
        <dbReference type="Pfam" id="PF14244"/>
    </source>
</evidence>
<protein>
    <submittedName>
        <fullName evidence="3">Uncharacterized protein</fullName>
    </submittedName>
</protein>
<dbReference type="Proteomes" id="UP000596660">
    <property type="component" value="Unplaced"/>
</dbReference>